<keyword evidence="5" id="KW-0547">Nucleotide-binding</keyword>
<keyword evidence="9" id="KW-0051">Antiviral defense</keyword>
<dbReference type="CDD" id="cd17930">
    <property type="entry name" value="DEXHc_cas3"/>
    <property type="match status" value="1"/>
</dbReference>
<dbReference type="Proteomes" id="UP000008703">
    <property type="component" value="Plasmid pSTRVI01"/>
</dbReference>
<name>G2PH31_STRV4</name>
<organism evidence="12 13">
    <name type="scientific">Streptomyces violaceusniger (strain Tu 4113)</name>
    <dbReference type="NCBI Taxonomy" id="653045"/>
    <lineage>
        <taxon>Bacteria</taxon>
        <taxon>Bacillati</taxon>
        <taxon>Actinomycetota</taxon>
        <taxon>Actinomycetes</taxon>
        <taxon>Kitasatosporales</taxon>
        <taxon>Streptomycetaceae</taxon>
        <taxon>Streptomyces</taxon>
        <taxon>Streptomyces violaceusniger group</taxon>
    </lineage>
</organism>
<dbReference type="InterPro" id="IPR006483">
    <property type="entry name" value="CRISPR-assoc_Cas3_HD"/>
</dbReference>
<dbReference type="SUPFAM" id="SSF52540">
    <property type="entry name" value="P-loop containing nucleoside triphosphate hydrolases"/>
    <property type="match status" value="1"/>
</dbReference>
<dbReference type="PROSITE" id="PS51643">
    <property type="entry name" value="HD_CAS3"/>
    <property type="match status" value="1"/>
</dbReference>
<dbReference type="GO" id="GO:0003723">
    <property type="term" value="F:RNA binding"/>
    <property type="evidence" value="ECO:0007669"/>
    <property type="project" value="TreeGrafter"/>
</dbReference>
<dbReference type="Pfam" id="PF18395">
    <property type="entry name" value="Cas3_C"/>
    <property type="match status" value="1"/>
</dbReference>
<evidence type="ECO:0000259" key="11">
    <source>
        <dbReference type="PROSITE" id="PS51643"/>
    </source>
</evidence>
<keyword evidence="4" id="KW-0479">Metal-binding</keyword>
<evidence type="ECO:0000256" key="2">
    <source>
        <dbReference type="ARBA" id="ARBA00009046"/>
    </source>
</evidence>
<dbReference type="KEGG" id="svl:Strvi_9337"/>
<evidence type="ECO:0000256" key="1">
    <source>
        <dbReference type="ARBA" id="ARBA00006847"/>
    </source>
</evidence>
<evidence type="ECO:0000256" key="6">
    <source>
        <dbReference type="ARBA" id="ARBA00022801"/>
    </source>
</evidence>
<evidence type="ECO:0000256" key="9">
    <source>
        <dbReference type="ARBA" id="ARBA00023118"/>
    </source>
</evidence>
<dbReference type="Gene3D" id="1.10.3210.30">
    <property type="match status" value="1"/>
</dbReference>
<dbReference type="GO" id="GO:0016787">
    <property type="term" value="F:hydrolase activity"/>
    <property type="evidence" value="ECO:0007669"/>
    <property type="project" value="UniProtKB-KW"/>
</dbReference>
<dbReference type="InterPro" id="IPR011545">
    <property type="entry name" value="DEAD/DEAH_box_helicase_dom"/>
</dbReference>
<protein>
    <submittedName>
        <fullName evidence="12">CRISPR-associated helicase Cas3</fullName>
    </submittedName>
</protein>
<dbReference type="Pfam" id="PF18019">
    <property type="entry name" value="Cas3_HD"/>
    <property type="match status" value="1"/>
</dbReference>
<dbReference type="InterPro" id="IPR050547">
    <property type="entry name" value="DEAD_box_RNA_helicases"/>
</dbReference>
<dbReference type="Pfam" id="PF00270">
    <property type="entry name" value="DEAD"/>
    <property type="match status" value="1"/>
</dbReference>
<geneLocation type="plasmid" evidence="12 13">
    <name>pSTRVI01</name>
</geneLocation>
<dbReference type="CDD" id="cd09641">
    <property type="entry name" value="Cas3''_I"/>
    <property type="match status" value="1"/>
</dbReference>
<keyword evidence="8" id="KW-0067">ATP-binding</keyword>
<dbReference type="InterPro" id="IPR038257">
    <property type="entry name" value="CRISPR-assoc_Cas3_HD_sf"/>
</dbReference>
<evidence type="ECO:0000259" key="10">
    <source>
        <dbReference type="PROSITE" id="PS51192"/>
    </source>
</evidence>
<dbReference type="AlphaFoldDB" id="G2PH31"/>
<gene>
    <name evidence="12" type="ORF">Strvi_9337</name>
</gene>
<accession>G2PH31</accession>
<comment type="similarity">
    <text evidence="2">In the central section; belongs to the CRISPR-associated helicase Cas3 family.</text>
</comment>
<dbReference type="InterPro" id="IPR014001">
    <property type="entry name" value="Helicase_ATP-bd"/>
</dbReference>
<dbReference type="NCBIfam" id="TIGR01587">
    <property type="entry name" value="cas3_core"/>
    <property type="match status" value="1"/>
</dbReference>
<dbReference type="EMBL" id="CP002995">
    <property type="protein sequence ID" value="AEM88605.1"/>
    <property type="molecule type" value="Genomic_DNA"/>
</dbReference>
<evidence type="ECO:0000256" key="8">
    <source>
        <dbReference type="ARBA" id="ARBA00022840"/>
    </source>
</evidence>
<comment type="similarity">
    <text evidence="1">In the N-terminal section; belongs to the CRISPR-associated nuclease Cas3-HD family.</text>
</comment>
<feature type="domain" description="HD Cas3-type" evidence="11">
    <location>
        <begin position="7"/>
        <end position="211"/>
    </location>
</feature>
<dbReference type="SMART" id="SM00487">
    <property type="entry name" value="DEXDc"/>
    <property type="match status" value="1"/>
</dbReference>
<keyword evidence="13" id="KW-1185">Reference proteome</keyword>
<keyword evidence="7" id="KW-0347">Helicase</keyword>
<dbReference type="Gene3D" id="3.40.50.300">
    <property type="entry name" value="P-loop containing nucleotide triphosphate hydrolases"/>
    <property type="match status" value="2"/>
</dbReference>
<keyword evidence="3" id="KW-0540">Nuclease</keyword>
<dbReference type="GO" id="GO:0004518">
    <property type="term" value="F:nuclease activity"/>
    <property type="evidence" value="ECO:0007669"/>
    <property type="project" value="UniProtKB-KW"/>
</dbReference>
<dbReference type="GO" id="GO:0005524">
    <property type="term" value="F:ATP binding"/>
    <property type="evidence" value="ECO:0007669"/>
    <property type="project" value="UniProtKB-KW"/>
</dbReference>
<evidence type="ECO:0000256" key="7">
    <source>
        <dbReference type="ARBA" id="ARBA00022806"/>
    </source>
</evidence>
<feature type="domain" description="Helicase ATP-binding" evidence="10">
    <location>
        <begin position="286"/>
        <end position="489"/>
    </location>
</feature>
<dbReference type="InterPro" id="IPR006474">
    <property type="entry name" value="Helicase_Cas3_CRISPR-ass_core"/>
</dbReference>
<evidence type="ECO:0000313" key="12">
    <source>
        <dbReference type="EMBL" id="AEM88605.1"/>
    </source>
</evidence>
<dbReference type="GO" id="GO:0046872">
    <property type="term" value="F:metal ion binding"/>
    <property type="evidence" value="ECO:0007669"/>
    <property type="project" value="UniProtKB-KW"/>
</dbReference>
<reference evidence="12" key="1">
    <citation type="submission" date="2011-08" db="EMBL/GenBank/DDBJ databases">
        <title>Complete sequence of plasmid 1 of Streptomyces violaceusniger Tu 4113.</title>
        <authorList>
            <consortium name="US DOE Joint Genome Institute"/>
            <person name="Lucas S."/>
            <person name="Han J."/>
            <person name="Lapidus A."/>
            <person name="Cheng J.-F."/>
            <person name="Goodwin L."/>
            <person name="Pitluck S."/>
            <person name="Peters L."/>
            <person name="Ivanova N."/>
            <person name="Daligault H."/>
            <person name="Detter J.C."/>
            <person name="Han C."/>
            <person name="Tapia R."/>
            <person name="Land M."/>
            <person name="Hauser L."/>
            <person name="Kyrpides N."/>
            <person name="Ivanova N."/>
            <person name="Pagani I."/>
            <person name="Hagen A."/>
            <person name="Katz L."/>
            <person name="Fiedler H.-P."/>
            <person name="Keasling J."/>
            <person name="Fortman J."/>
            <person name="Woyke T."/>
        </authorList>
    </citation>
    <scope>NUCLEOTIDE SEQUENCE [LARGE SCALE GENOMIC DNA]</scope>
    <source>
        <strain evidence="12">Tu 4113</strain>
        <plasmid evidence="12">pSTRVI01</plasmid>
    </source>
</reference>
<dbReference type="Pfam" id="PF22590">
    <property type="entry name" value="Cas3-like_C_2"/>
    <property type="match status" value="1"/>
</dbReference>
<dbReference type="InterPro" id="IPR027417">
    <property type="entry name" value="P-loop_NTPase"/>
</dbReference>
<sequence>MWGKEKGLLRPYPLICHLLDTAAIAGRLWDVMLGARSHGLIAERLGLGEDASRRWVCCWAGLHDLGKITPPFQSMSAGRYAVLAADEAYASAPGAEGERGLRHERATHWALTVLFAEWGYPHGPVSQSVAHQVAQLLGGHHGVFGCALEASKLRSPEVWEPGLGGPGWVGQRAVHAGVVRVLTGAGGVPSGRLSGEAAVVVSGVVVVADWLASQESVIAERLPADGWVGDGRELAAHWREAVEAAEWVVAGAGLGSAVFPVRSFAGQFPFSANALQESVERGLPGLVGERGSGLVLVTAPTGDGKTEAALHAASVLGRVSGAGGVFVALPTMATADAMVSRVEGFARVNVGGDRALVLLHSMAWLSRWGGSDQDDRGRVVADGVTALEAGEWLRGGRRGLLAPLGVGTVDQVLTGVLPVRFNVLRLLGLANKVLVVDEAHAYGPWMHMLLVRLLEWLGALSAPVVLLSATLSGRVASSLVEAYRRGCGFREPAVVEPCYPGWLFVDAASGGVSRPRAVGSDRPRTLRVVVEPVAWDVREPAGVPAAGSRRAALVEYLTPVVEQGGCVLVCCTTVDEAQRTFRFLRSVFPELAGEEGGLRLLHARFPAWRREEITGECERAFGKPGAEGVARPVCSVLVATQVVEQSLDLDFDLVVSDLAPLAQLLQRAGRCLRHERGGRPGWVGSDPWLVVLDPLGEEGVEPPRSWGEVYDVSLLVRTRRLLVERAGKGIAVPGDVQQVVDEVYAEDFGERLDQAAAEELRLRDARRVAGEAAETQLAKLTAIPSPYASSLRDLSLLSGAEGLVDEALVTTRLGADSERAVCVYEHAGGALTLDPEGRRELPGVDGRRLFRGQVAEVMRHTVPLPGRWLAGRDERHAALVAWSDRPVLASLVVLRFRLGADERWSCSVGDRSLLLDDLGVSER</sequence>
<evidence type="ECO:0000313" key="13">
    <source>
        <dbReference type="Proteomes" id="UP000008703"/>
    </source>
</evidence>
<evidence type="ECO:0000256" key="4">
    <source>
        <dbReference type="ARBA" id="ARBA00022723"/>
    </source>
</evidence>
<dbReference type="GO" id="GO:0003724">
    <property type="term" value="F:RNA helicase activity"/>
    <property type="evidence" value="ECO:0007669"/>
    <property type="project" value="TreeGrafter"/>
</dbReference>
<keyword evidence="12" id="KW-0614">Plasmid</keyword>
<dbReference type="PROSITE" id="PS51192">
    <property type="entry name" value="HELICASE_ATP_BIND_1"/>
    <property type="match status" value="1"/>
</dbReference>
<dbReference type="InterPro" id="IPR041372">
    <property type="entry name" value="Cas3_C"/>
</dbReference>
<dbReference type="PANTHER" id="PTHR47963">
    <property type="entry name" value="DEAD-BOX ATP-DEPENDENT RNA HELICASE 47, MITOCHONDRIAL"/>
    <property type="match status" value="1"/>
</dbReference>
<evidence type="ECO:0000256" key="3">
    <source>
        <dbReference type="ARBA" id="ARBA00022722"/>
    </source>
</evidence>
<proteinExistence type="inferred from homology"/>
<dbReference type="NCBIfam" id="TIGR01596">
    <property type="entry name" value="cas3_HD"/>
    <property type="match status" value="1"/>
</dbReference>
<keyword evidence="6" id="KW-0378">Hydrolase</keyword>
<evidence type="ECO:0000256" key="5">
    <source>
        <dbReference type="ARBA" id="ARBA00022741"/>
    </source>
</evidence>
<dbReference type="GO" id="GO:0051607">
    <property type="term" value="P:defense response to virus"/>
    <property type="evidence" value="ECO:0007669"/>
    <property type="project" value="UniProtKB-KW"/>
</dbReference>
<dbReference type="InterPro" id="IPR054712">
    <property type="entry name" value="Cas3-like_dom"/>
</dbReference>
<dbReference type="PANTHER" id="PTHR47963:SF9">
    <property type="entry name" value="CRISPR-ASSOCIATED ENDONUCLEASE_HELICASE CAS3"/>
    <property type="match status" value="1"/>
</dbReference>
<dbReference type="HOGENOM" id="CLU_013924_1_0_11"/>